<organism evidence="3 4">
    <name type="scientific">Eimeria maxima</name>
    <name type="common">Coccidian parasite</name>
    <dbReference type="NCBI Taxonomy" id="5804"/>
    <lineage>
        <taxon>Eukaryota</taxon>
        <taxon>Sar</taxon>
        <taxon>Alveolata</taxon>
        <taxon>Apicomplexa</taxon>
        <taxon>Conoidasida</taxon>
        <taxon>Coccidia</taxon>
        <taxon>Eucoccidiorida</taxon>
        <taxon>Eimeriorina</taxon>
        <taxon>Eimeriidae</taxon>
        <taxon>Eimeria</taxon>
    </lineage>
</organism>
<evidence type="ECO:0000313" key="4">
    <source>
        <dbReference type="Proteomes" id="UP000030763"/>
    </source>
</evidence>
<gene>
    <name evidence="3" type="ORF">EMWEY_00013070</name>
</gene>
<evidence type="ECO:0000256" key="2">
    <source>
        <dbReference type="SAM" id="Phobius"/>
    </source>
</evidence>
<accession>U6M8K1</accession>
<sequence>MENVDVYTTDTSVLHYEDFNHQIKPRRSSLSFRVIPGVLVCLALVFMLRFCYRVIVSRSLYIGGNRRLASGGGTSGEGDDEGKGDEQCSPISTPTEDDETEALQAAAAAAAAMERISLADQQVGPQIPSGEQASPGATAGAQGHSHEHGAAGIEGEPTRSPLDDVREQREKHLRALKQVSDLMNEGLAALGADWTPSSPHWPFCQVVFDALKYYLGKASDHFNTHNQRFGTRERLKWLNRVHDGRDASGVAWNILSAFASEFGNVAPHPEQIPDELDFRAYFYVNMHEASWKLKEAMDRYKERGPRGTLEDLKAAFKECSYWVRDFTGIMWRGPRRKDDFLINKLLSLSVSMENETRRAERILLDEGQLRLR</sequence>
<proteinExistence type="predicted"/>
<dbReference type="OrthoDB" id="348104at2759"/>
<protein>
    <submittedName>
        <fullName evidence="3">Uncharacterized protein</fullName>
    </submittedName>
</protein>
<reference evidence="3" key="1">
    <citation type="submission" date="2013-10" db="EMBL/GenBank/DDBJ databases">
        <title>Genomic analysis of the causative agents of coccidiosis in chickens.</title>
        <authorList>
            <person name="Reid A.J."/>
            <person name="Blake D."/>
            <person name="Billington K."/>
            <person name="Browne H."/>
            <person name="Dunn M."/>
            <person name="Hung S."/>
            <person name="Kawahara F."/>
            <person name="Miranda-Saavedra D."/>
            <person name="Mourier T."/>
            <person name="Nagra H."/>
            <person name="Otto T.D."/>
            <person name="Rawlings N."/>
            <person name="Sanchez A."/>
            <person name="Sanders M."/>
            <person name="Subramaniam C."/>
            <person name="Tay Y."/>
            <person name="Dear P."/>
            <person name="Doerig C."/>
            <person name="Gruber A."/>
            <person name="Parkinson J."/>
            <person name="Shirley M."/>
            <person name="Wan K.L."/>
            <person name="Berriman M."/>
            <person name="Tomley F."/>
            <person name="Pain A."/>
        </authorList>
    </citation>
    <scope>NUCLEOTIDE SEQUENCE [LARGE SCALE GENOMIC DNA]</scope>
    <source>
        <strain evidence="3">Weybridge</strain>
    </source>
</reference>
<dbReference type="VEuPathDB" id="ToxoDB:EMWEY_00013070"/>
<keyword evidence="4" id="KW-1185">Reference proteome</keyword>
<dbReference type="OMA" id="TRERIVW"/>
<feature type="region of interest" description="Disordered" evidence="1">
    <location>
        <begin position="67"/>
        <end position="106"/>
    </location>
</feature>
<dbReference type="EMBL" id="HG719439">
    <property type="protein sequence ID" value="CDJ57995.1"/>
    <property type="molecule type" value="Genomic_DNA"/>
</dbReference>
<dbReference type="AlphaFoldDB" id="U6M8K1"/>
<reference evidence="3" key="2">
    <citation type="submission" date="2013-10" db="EMBL/GenBank/DDBJ databases">
        <authorList>
            <person name="Aslett M."/>
        </authorList>
    </citation>
    <scope>NUCLEOTIDE SEQUENCE [LARGE SCALE GENOMIC DNA]</scope>
    <source>
        <strain evidence="3">Weybridge</strain>
    </source>
</reference>
<dbReference type="GeneID" id="25335293"/>
<dbReference type="Proteomes" id="UP000030763">
    <property type="component" value="Unassembled WGS sequence"/>
</dbReference>
<feature type="transmembrane region" description="Helical" evidence="2">
    <location>
        <begin position="30"/>
        <end position="50"/>
    </location>
</feature>
<keyword evidence="2" id="KW-0472">Membrane</keyword>
<feature type="region of interest" description="Disordered" evidence="1">
    <location>
        <begin position="125"/>
        <end position="166"/>
    </location>
</feature>
<evidence type="ECO:0000256" key="1">
    <source>
        <dbReference type="SAM" id="MobiDB-lite"/>
    </source>
</evidence>
<evidence type="ECO:0000313" key="3">
    <source>
        <dbReference type="EMBL" id="CDJ57995.1"/>
    </source>
</evidence>
<keyword evidence="2" id="KW-1133">Transmembrane helix</keyword>
<name>U6M8K1_EIMMA</name>
<keyword evidence="2" id="KW-0812">Transmembrane</keyword>
<dbReference type="RefSeq" id="XP_013334643.1">
    <property type="nucleotide sequence ID" value="XM_013479189.1"/>
</dbReference>